<dbReference type="Pfam" id="PF13419">
    <property type="entry name" value="HAD_2"/>
    <property type="match status" value="1"/>
</dbReference>
<dbReference type="InterPro" id="IPR041492">
    <property type="entry name" value="HAD_2"/>
</dbReference>
<organism evidence="1 2">
    <name type="scientific">Saccharomonospora piscinae</name>
    <dbReference type="NCBI Taxonomy" id="687388"/>
    <lineage>
        <taxon>Bacteria</taxon>
        <taxon>Bacillati</taxon>
        <taxon>Actinomycetota</taxon>
        <taxon>Actinomycetes</taxon>
        <taxon>Pseudonocardiales</taxon>
        <taxon>Pseudonocardiaceae</taxon>
        <taxon>Saccharomonospora</taxon>
    </lineage>
</organism>
<sequence>MSGRQPATVVAVTACVGFDLDMTLIDPRPGMAEAMNTLAAESGLPFDGEHFAANLGAPLEHVLREFGAPEDRLPALVARFRQTYPDLVIPRTVALPGAGEALAAVRGAGARTLVVTGKYAPNAQRHVRALGWTVDRLVGGLWSTAKATALTEHRASVYVGDHVGDIRGALAAGAVAVGVATGPCPRDELLAAGAHVVLDSLTEFPRWFAAHGERGAITPGDAPGPAR</sequence>
<dbReference type="GO" id="GO:0005829">
    <property type="term" value="C:cytosol"/>
    <property type="evidence" value="ECO:0007669"/>
    <property type="project" value="TreeGrafter"/>
</dbReference>
<dbReference type="GO" id="GO:0006281">
    <property type="term" value="P:DNA repair"/>
    <property type="evidence" value="ECO:0007669"/>
    <property type="project" value="TreeGrafter"/>
</dbReference>
<dbReference type="PANTHER" id="PTHR43434:SF1">
    <property type="entry name" value="PHOSPHOGLYCOLATE PHOSPHATASE"/>
    <property type="match status" value="1"/>
</dbReference>
<dbReference type="EMBL" id="MWIH01000005">
    <property type="protein sequence ID" value="OQO92702.1"/>
    <property type="molecule type" value="Genomic_DNA"/>
</dbReference>
<dbReference type="STRING" id="1962155.B1813_11125"/>
<dbReference type="GO" id="GO:0008967">
    <property type="term" value="F:phosphoglycolate phosphatase activity"/>
    <property type="evidence" value="ECO:0007669"/>
    <property type="project" value="TreeGrafter"/>
</dbReference>
<comment type="caution">
    <text evidence="1">The sequence shown here is derived from an EMBL/GenBank/DDBJ whole genome shotgun (WGS) entry which is preliminary data.</text>
</comment>
<dbReference type="Gene3D" id="1.10.150.240">
    <property type="entry name" value="Putative phosphatase, domain 2"/>
    <property type="match status" value="1"/>
</dbReference>
<reference evidence="1 2" key="1">
    <citation type="submission" date="2017-02" db="EMBL/GenBank/DDBJ databases">
        <title>Draft genome of Saccharomonospora sp. 154.</title>
        <authorList>
            <person name="Alonso-Carmona G.S."/>
            <person name="De La Haba R."/>
            <person name="Vera-Gargallo B."/>
            <person name="Sandoval-Trujillo A.H."/>
            <person name="Ramirez-Duran N."/>
            <person name="Ventosa A."/>
        </authorList>
    </citation>
    <scope>NUCLEOTIDE SEQUENCE [LARGE SCALE GENOMIC DNA]</scope>
    <source>
        <strain evidence="1 2">LRS4.154</strain>
    </source>
</reference>
<keyword evidence="2" id="KW-1185">Reference proteome</keyword>
<dbReference type="SFLD" id="SFLDS00003">
    <property type="entry name" value="Haloacid_Dehalogenase"/>
    <property type="match status" value="1"/>
</dbReference>
<dbReference type="InterPro" id="IPR036412">
    <property type="entry name" value="HAD-like_sf"/>
</dbReference>
<gene>
    <name evidence="1" type="ORF">B1813_11125</name>
</gene>
<dbReference type="SFLD" id="SFLDG01129">
    <property type="entry name" value="C1.5:_HAD__Beta-PGM__Phosphata"/>
    <property type="match status" value="1"/>
</dbReference>
<dbReference type="InterPro" id="IPR023198">
    <property type="entry name" value="PGP-like_dom2"/>
</dbReference>
<dbReference type="InterPro" id="IPR050155">
    <property type="entry name" value="HAD-like_hydrolase_sf"/>
</dbReference>
<proteinExistence type="predicted"/>
<protein>
    <submittedName>
        <fullName evidence="1">Haloacid dehalogenase</fullName>
    </submittedName>
</protein>
<dbReference type="Gene3D" id="3.40.50.1000">
    <property type="entry name" value="HAD superfamily/HAD-like"/>
    <property type="match status" value="1"/>
</dbReference>
<dbReference type="PANTHER" id="PTHR43434">
    <property type="entry name" value="PHOSPHOGLYCOLATE PHOSPHATASE"/>
    <property type="match status" value="1"/>
</dbReference>
<dbReference type="SUPFAM" id="SSF56784">
    <property type="entry name" value="HAD-like"/>
    <property type="match status" value="1"/>
</dbReference>
<dbReference type="Proteomes" id="UP000192591">
    <property type="component" value="Unassembled WGS sequence"/>
</dbReference>
<dbReference type="AlphaFoldDB" id="A0A1V9A6F9"/>
<dbReference type="PROSITE" id="PS51257">
    <property type="entry name" value="PROKAR_LIPOPROTEIN"/>
    <property type="match status" value="1"/>
</dbReference>
<evidence type="ECO:0000313" key="1">
    <source>
        <dbReference type="EMBL" id="OQO92702.1"/>
    </source>
</evidence>
<dbReference type="InterPro" id="IPR023214">
    <property type="entry name" value="HAD_sf"/>
</dbReference>
<evidence type="ECO:0000313" key="2">
    <source>
        <dbReference type="Proteomes" id="UP000192591"/>
    </source>
</evidence>
<name>A0A1V9A6F9_SACPI</name>
<accession>A0A1V9A6F9</accession>